<sequence>MDQSEERPYALSVVRLSFHPDHRDKIDTSEQWYKVMDTIKHQLNFGYVCKGESIDDELDVVLIIAWENGARPPAAFLSGNLDCIFEPLSRFVAKKPQIMVTLYRRMRGHNIREFTTRGAGMQFMAEIMTIRGPVHVIEPALREIESDIRSYLDTQMIAFDFYDITDSSLMHGSLFHVGDDCKEHSGEDEVSFVFHLEWRGQEQRKEFHDADIPDRALPPHLQEHFPSNFWQETVVERLEKVGATASSWTYHKGEIARDEKDKEVKSASFIRPLRPPSYALELTYVYMYLPASSIHPWTTVVASCNVYAISKLKSHLQILAWCYLLNI</sequence>
<dbReference type="Proteomes" id="UP000007115">
    <property type="component" value="Unassembled WGS sequence"/>
</dbReference>
<gene>
    <name evidence="1" type="ORF">TRIVIDRAFT_66082</name>
</gene>
<dbReference type="EMBL" id="ABDF02000089">
    <property type="protein sequence ID" value="EHK17123.1"/>
    <property type="molecule type" value="Genomic_DNA"/>
</dbReference>
<dbReference type="OMA" id="SSWTYHK"/>
<comment type="caution">
    <text evidence="1">The sequence shown here is derived from an EMBL/GenBank/DDBJ whole genome shotgun (WGS) entry which is preliminary data.</text>
</comment>
<dbReference type="eggNOG" id="ENOG502RM2J">
    <property type="taxonomic scope" value="Eukaryota"/>
</dbReference>
<proteinExistence type="predicted"/>
<accession>G9N811</accession>
<dbReference type="HOGENOM" id="CLU_885840_0_0_1"/>
<dbReference type="InParanoid" id="G9N811"/>
<name>G9N811_HYPVG</name>
<dbReference type="RefSeq" id="XP_013951325.1">
    <property type="nucleotide sequence ID" value="XM_014095850.1"/>
</dbReference>
<organism evidence="1 2">
    <name type="scientific">Hypocrea virens (strain Gv29-8 / FGSC 10586)</name>
    <name type="common">Gliocladium virens</name>
    <name type="synonym">Trichoderma virens</name>
    <dbReference type="NCBI Taxonomy" id="413071"/>
    <lineage>
        <taxon>Eukaryota</taxon>
        <taxon>Fungi</taxon>
        <taxon>Dikarya</taxon>
        <taxon>Ascomycota</taxon>
        <taxon>Pezizomycotina</taxon>
        <taxon>Sordariomycetes</taxon>
        <taxon>Hypocreomycetidae</taxon>
        <taxon>Hypocreales</taxon>
        <taxon>Hypocreaceae</taxon>
        <taxon>Trichoderma</taxon>
    </lineage>
</organism>
<dbReference type="GeneID" id="25796789"/>
<evidence type="ECO:0000313" key="1">
    <source>
        <dbReference type="EMBL" id="EHK17123.1"/>
    </source>
</evidence>
<dbReference type="VEuPathDB" id="FungiDB:TRIVIDRAFT_66082"/>
<evidence type="ECO:0000313" key="2">
    <source>
        <dbReference type="Proteomes" id="UP000007115"/>
    </source>
</evidence>
<keyword evidence="2" id="KW-1185">Reference proteome</keyword>
<protein>
    <submittedName>
        <fullName evidence="1">Uncharacterized protein</fullName>
    </submittedName>
</protein>
<dbReference type="AlphaFoldDB" id="G9N811"/>
<reference evidence="1 2" key="1">
    <citation type="journal article" date="2011" name="Genome Biol.">
        <title>Comparative genome sequence analysis underscores mycoparasitism as the ancestral life style of Trichoderma.</title>
        <authorList>
            <person name="Kubicek C.P."/>
            <person name="Herrera-Estrella A."/>
            <person name="Seidl-Seiboth V."/>
            <person name="Martinez D.A."/>
            <person name="Druzhinina I.S."/>
            <person name="Thon M."/>
            <person name="Zeilinger S."/>
            <person name="Casas-Flores S."/>
            <person name="Horwitz B.A."/>
            <person name="Mukherjee P.K."/>
            <person name="Mukherjee M."/>
            <person name="Kredics L."/>
            <person name="Alcaraz L.D."/>
            <person name="Aerts A."/>
            <person name="Antal Z."/>
            <person name="Atanasova L."/>
            <person name="Cervantes-Badillo M.G."/>
            <person name="Challacombe J."/>
            <person name="Chertkov O."/>
            <person name="McCluskey K."/>
            <person name="Coulpier F."/>
            <person name="Deshpande N."/>
            <person name="von Doehren H."/>
            <person name="Ebbole D.J."/>
            <person name="Esquivel-Naranjo E.U."/>
            <person name="Fekete E."/>
            <person name="Flipphi M."/>
            <person name="Glaser F."/>
            <person name="Gomez-Rodriguez E.Y."/>
            <person name="Gruber S."/>
            <person name="Han C."/>
            <person name="Henrissat B."/>
            <person name="Hermosa R."/>
            <person name="Hernandez-Onate M."/>
            <person name="Karaffa L."/>
            <person name="Kosti I."/>
            <person name="Le Crom S."/>
            <person name="Lindquist E."/>
            <person name="Lucas S."/>
            <person name="Luebeck M."/>
            <person name="Luebeck P.S."/>
            <person name="Margeot A."/>
            <person name="Metz B."/>
            <person name="Misra M."/>
            <person name="Nevalainen H."/>
            <person name="Omann M."/>
            <person name="Packer N."/>
            <person name="Perrone G."/>
            <person name="Uresti-Rivera E.E."/>
            <person name="Salamov A."/>
            <person name="Schmoll M."/>
            <person name="Seiboth B."/>
            <person name="Shapiro H."/>
            <person name="Sukno S."/>
            <person name="Tamayo-Ramos J.A."/>
            <person name="Tisch D."/>
            <person name="Wiest A."/>
            <person name="Wilkinson H.H."/>
            <person name="Zhang M."/>
            <person name="Coutinho P.M."/>
            <person name="Kenerley C.M."/>
            <person name="Monte E."/>
            <person name="Baker S.E."/>
            <person name="Grigoriev I.V."/>
        </authorList>
    </citation>
    <scope>NUCLEOTIDE SEQUENCE [LARGE SCALE GENOMIC DNA]</scope>
    <source>
        <strain evidence="2">Gv29-8 / FGSC 10586</strain>
    </source>
</reference>
<dbReference type="OrthoDB" id="5100034at2759"/>